<gene>
    <name evidence="14" type="ORF">OFUS_LOCUS26576</name>
</gene>
<dbReference type="InterPro" id="IPR002126">
    <property type="entry name" value="Cadherin-like_dom"/>
</dbReference>
<protein>
    <recommendedName>
        <fullName evidence="13">Cadherin domain-containing protein</fullName>
    </recommendedName>
</protein>
<dbReference type="SMART" id="SM00112">
    <property type="entry name" value="CA"/>
    <property type="match status" value="3"/>
</dbReference>
<dbReference type="Pfam" id="PF00028">
    <property type="entry name" value="Cadherin"/>
    <property type="match status" value="3"/>
</dbReference>
<dbReference type="FunFam" id="2.60.40.60:FF:000020">
    <property type="entry name" value="Dachsous cadherin-related 1b"/>
    <property type="match status" value="1"/>
</dbReference>
<dbReference type="EMBL" id="CAIIXF020000184">
    <property type="protein sequence ID" value="CAH1802937.1"/>
    <property type="molecule type" value="Genomic_DNA"/>
</dbReference>
<dbReference type="Gene3D" id="2.60.40.60">
    <property type="entry name" value="Cadherins"/>
    <property type="match status" value="5"/>
</dbReference>
<reference evidence="14" key="1">
    <citation type="submission" date="2022-03" db="EMBL/GenBank/DDBJ databases">
        <authorList>
            <person name="Martin C."/>
        </authorList>
    </citation>
    <scope>NUCLEOTIDE SEQUENCE</scope>
</reference>
<proteinExistence type="predicted"/>
<keyword evidence="4" id="KW-0732">Signal</keyword>
<feature type="domain" description="Cadherin" evidence="13">
    <location>
        <begin position="144"/>
        <end position="249"/>
    </location>
</feature>
<comment type="subcellular location">
    <subcellularLocation>
        <location evidence="1">Membrane</location>
        <topology evidence="1">Single-pass membrane protein</topology>
    </subcellularLocation>
</comment>
<keyword evidence="7" id="KW-0130">Cell adhesion</keyword>
<evidence type="ECO:0000256" key="2">
    <source>
        <dbReference type="ARBA" id="ARBA00022536"/>
    </source>
</evidence>
<evidence type="ECO:0000256" key="7">
    <source>
        <dbReference type="ARBA" id="ARBA00022889"/>
    </source>
</evidence>
<dbReference type="CDD" id="cd11304">
    <property type="entry name" value="Cadherin_repeat"/>
    <property type="match status" value="4"/>
</dbReference>
<dbReference type="PROSITE" id="PS00232">
    <property type="entry name" value="CADHERIN_1"/>
    <property type="match status" value="1"/>
</dbReference>
<dbReference type="InterPro" id="IPR015919">
    <property type="entry name" value="Cadherin-like_sf"/>
</dbReference>
<dbReference type="FunFam" id="2.60.40.60:FF:000024">
    <property type="entry name" value="FAT atypical cadherin 3"/>
    <property type="match status" value="1"/>
</dbReference>
<feature type="domain" description="Cadherin" evidence="13">
    <location>
        <begin position="355"/>
        <end position="393"/>
    </location>
</feature>
<evidence type="ECO:0000313" key="15">
    <source>
        <dbReference type="Proteomes" id="UP000749559"/>
    </source>
</evidence>
<comment type="caution">
    <text evidence="14">The sequence shown here is derived from an EMBL/GenBank/DDBJ whole genome shotgun (WGS) entry which is preliminary data.</text>
</comment>
<evidence type="ECO:0000256" key="5">
    <source>
        <dbReference type="ARBA" id="ARBA00022737"/>
    </source>
</evidence>
<evidence type="ECO:0000313" key="14">
    <source>
        <dbReference type="EMBL" id="CAH1802937.1"/>
    </source>
</evidence>
<sequence>VRAEDSGKVDGIKTSTLSYTVTITDVNDNTPAFNPAAYVFTIEEDSSTGTTVGTLTATDIDDGANQDLSYTITSGNTDNIFRVDKIIATQVAELIIDDSTNLDYEASQKYSMVLTATDRGSLSSTARIEVIIHGINEETPVFIPSSVYTSTIAESSAPGSVIMTVSATDGDIGKDGDVFYTLVSGASGKFSIDSISGDLKIISKLDYETQIAYTLLISCADNGINPTAYTSTGTVSVFITDSNDEAPVCTQNSYVVSLSENTSPGDVITTLMCSDTDGTSPNRDLLYEMTSGDATFFGINMNQLVVWTGASFDYELVKTFSVTIKVKDQGVPQHFAMVEVTVQISGVNEHPPVFSAAIYKISVIEDAAIGTSIGRIIATDADEGTDGDVRFTISN</sequence>
<keyword evidence="8" id="KW-1133">Transmembrane helix</keyword>
<feature type="domain" description="Cadherin" evidence="13">
    <location>
        <begin position="250"/>
        <end position="354"/>
    </location>
</feature>
<evidence type="ECO:0000256" key="12">
    <source>
        <dbReference type="PROSITE-ProRule" id="PRU00043"/>
    </source>
</evidence>
<dbReference type="AlphaFoldDB" id="A0A8S4Q9R7"/>
<feature type="non-terminal residue" evidence="14">
    <location>
        <position position="395"/>
    </location>
</feature>
<evidence type="ECO:0000256" key="6">
    <source>
        <dbReference type="ARBA" id="ARBA00022837"/>
    </source>
</evidence>
<keyword evidence="15" id="KW-1185">Reference proteome</keyword>
<dbReference type="PANTHER" id="PTHR24027:SF438">
    <property type="entry name" value="CADHERIN 23"/>
    <property type="match status" value="1"/>
</dbReference>
<keyword evidence="2" id="KW-0245">EGF-like domain</keyword>
<evidence type="ECO:0000256" key="4">
    <source>
        <dbReference type="ARBA" id="ARBA00022729"/>
    </source>
</evidence>
<dbReference type="PRINTS" id="PR00205">
    <property type="entry name" value="CADHERIN"/>
</dbReference>
<dbReference type="GO" id="GO:0016477">
    <property type="term" value="P:cell migration"/>
    <property type="evidence" value="ECO:0007669"/>
    <property type="project" value="TreeGrafter"/>
</dbReference>
<dbReference type="GO" id="GO:0016342">
    <property type="term" value="C:catenin complex"/>
    <property type="evidence" value="ECO:0007669"/>
    <property type="project" value="TreeGrafter"/>
</dbReference>
<evidence type="ECO:0000256" key="1">
    <source>
        <dbReference type="ARBA" id="ARBA00004167"/>
    </source>
</evidence>
<dbReference type="InterPro" id="IPR039808">
    <property type="entry name" value="Cadherin"/>
</dbReference>
<evidence type="ECO:0000256" key="8">
    <source>
        <dbReference type="ARBA" id="ARBA00022989"/>
    </source>
</evidence>
<keyword evidence="11" id="KW-0325">Glycoprotein</keyword>
<keyword evidence="5" id="KW-0677">Repeat</keyword>
<dbReference type="SUPFAM" id="SSF49313">
    <property type="entry name" value="Cadherin-like"/>
    <property type="match status" value="4"/>
</dbReference>
<dbReference type="InterPro" id="IPR020894">
    <property type="entry name" value="Cadherin_CS"/>
</dbReference>
<dbReference type="OrthoDB" id="6272940at2759"/>
<dbReference type="Proteomes" id="UP000749559">
    <property type="component" value="Unassembled WGS sequence"/>
</dbReference>
<dbReference type="GO" id="GO:0005509">
    <property type="term" value="F:calcium ion binding"/>
    <property type="evidence" value="ECO:0007669"/>
    <property type="project" value="UniProtKB-UniRule"/>
</dbReference>
<keyword evidence="10" id="KW-1015">Disulfide bond</keyword>
<dbReference type="GO" id="GO:0007156">
    <property type="term" value="P:homophilic cell adhesion via plasma membrane adhesion molecules"/>
    <property type="evidence" value="ECO:0007669"/>
    <property type="project" value="InterPro"/>
</dbReference>
<name>A0A8S4Q9R7_OWEFU</name>
<accession>A0A8S4Q9R7</accession>
<evidence type="ECO:0000256" key="9">
    <source>
        <dbReference type="ARBA" id="ARBA00023136"/>
    </source>
</evidence>
<feature type="domain" description="Cadherin" evidence="13">
    <location>
        <begin position="34"/>
        <end position="142"/>
    </location>
</feature>
<dbReference type="GO" id="GO:0045296">
    <property type="term" value="F:cadherin binding"/>
    <property type="evidence" value="ECO:0007669"/>
    <property type="project" value="TreeGrafter"/>
</dbReference>
<evidence type="ECO:0000259" key="13">
    <source>
        <dbReference type="PROSITE" id="PS50268"/>
    </source>
</evidence>
<organism evidence="14 15">
    <name type="scientific">Owenia fusiformis</name>
    <name type="common">Polychaete worm</name>
    <dbReference type="NCBI Taxonomy" id="6347"/>
    <lineage>
        <taxon>Eukaryota</taxon>
        <taxon>Metazoa</taxon>
        <taxon>Spiralia</taxon>
        <taxon>Lophotrochozoa</taxon>
        <taxon>Annelida</taxon>
        <taxon>Polychaeta</taxon>
        <taxon>Sedentaria</taxon>
        <taxon>Canalipalpata</taxon>
        <taxon>Sabellida</taxon>
        <taxon>Oweniida</taxon>
        <taxon>Oweniidae</taxon>
        <taxon>Owenia</taxon>
    </lineage>
</organism>
<feature type="non-terminal residue" evidence="14">
    <location>
        <position position="1"/>
    </location>
</feature>
<evidence type="ECO:0000256" key="11">
    <source>
        <dbReference type="ARBA" id="ARBA00023180"/>
    </source>
</evidence>
<keyword evidence="6 12" id="KW-0106">Calcium</keyword>
<evidence type="ECO:0000256" key="3">
    <source>
        <dbReference type="ARBA" id="ARBA00022692"/>
    </source>
</evidence>
<dbReference type="PROSITE" id="PS50268">
    <property type="entry name" value="CADHERIN_2"/>
    <property type="match status" value="5"/>
</dbReference>
<feature type="domain" description="Cadherin" evidence="13">
    <location>
        <begin position="1"/>
        <end position="33"/>
    </location>
</feature>
<dbReference type="PANTHER" id="PTHR24027">
    <property type="entry name" value="CADHERIN-23"/>
    <property type="match status" value="1"/>
</dbReference>
<keyword evidence="3" id="KW-0812">Transmembrane</keyword>
<dbReference type="GO" id="GO:0008013">
    <property type="term" value="F:beta-catenin binding"/>
    <property type="evidence" value="ECO:0007669"/>
    <property type="project" value="TreeGrafter"/>
</dbReference>
<keyword evidence="9" id="KW-0472">Membrane</keyword>
<evidence type="ECO:0000256" key="10">
    <source>
        <dbReference type="ARBA" id="ARBA00023157"/>
    </source>
</evidence>